<dbReference type="EMBL" id="SJSA01000002">
    <property type="protein sequence ID" value="TGG36807.1"/>
    <property type="molecule type" value="Genomic_DNA"/>
</dbReference>
<keyword evidence="3" id="KW-1185">Reference proteome</keyword>
<evidence type="ECO:0000313" key="3">
    <source>
        <dbReference type="Proteomes" id="UP000297635"/>
    </source>
</evidence>
<dbReference type="PANTHER" id="PTHR32385">
    <property type="entry name" value="MANNOSYL PHOSPHORYLINOSITOL CERAMIDE SYNTHASE"/>
    <property type="match status" value="1"/>
</dbReference>
<dbReference type="InterPro" id="IPR051706">
    <property type="entry name" value="Glycosyltransferase_domain"/>
</dbReference>
<name>A0A4Z0V3Q4_9BACT</name>
<comment type="caution">
    <text evidence="2">The sequence shown here is derived from an EMBL/GenBank/DDBJ whole genome shotgun (WGS) entry which is preliminary data.</text>
</comment>
<dbReference type="Gene3D" id="3.90.550.20">
    <property type="match status" value="1"/>
</dbReference>
<protein>
    <submittedName>
        <fullName evidence="2">Glycosyl transferase</fullName>
    </submittedName>
</protein>
<accession>A0A4Z0V3Q4</accession>
<organism evidence="2 3">
    <name type="scientific">Duncaniella freteri</name>
    <dbReference type="NCBI Taxonomy" id="2530391"/>
    <lineage>
        <taxon>Bacteria</taxon>
        <taxon>Pseudomonadati</taxon>
        <taxon>Bacteroidota</taxon>
        <taxon>Bacteroidia</taxon>
        <taxon>Bacteroidales</taxon>
        <taxon>Muribaculaceae</taxon>
        <taxon>Duncaniella</taxon>
    </lineage>
</organism>
<reference evidence="2 3" key="1">
    <citation type="submission" date="2019-02" db="EMBL/GenBank/DDBJ databases">
        <title>Isolation and identification of novel species under the genus Muribaculum.</title>
        <authorList>
            <person name="Miyake S."/>
            <person name="Ding Y."/>
            <person name="Low A."/>
            <person name="Soh M."/>
            <person name="Seedorf H."/>
        </authorList>
    </citation>
    <scope>NUCLEOTIDE SEQUENCE [LARGE SCALE GENOMIC DNA]</scope>
    <source>
        <strain evidence="2 3">TLL-A3</strain>
    </source>
</reference>
<proteinExistence type="predicted"/>
<dbReference type="Pfam" id="PF04488">
    <property type="entry name" value="Gly_transf_sug"/>
    <property type="match status" value="1"/>
</dbReference>
<sequence length="252" mass="29457">MIPKIIHYCWLSEDPMPQELIKCVDTWHKYLKGYRFIKWDFSIFPKGKSRWVDQAFEKRKYAFAADYIRLYALYHHGGIYLDSDVEVLKSFDAFLELDDMICYENSPRKGLEVAAIGVSKNRKWVKQCLDYYSDKSFDLGNGILDTKVMPEVVKDILFHQNWILHDVNSIHDAHGVDTSTEIAVFPHEFFSPKSYETGEMGITDNTYSIHHFAASWYGIKEKIYQFVGKLIGKNNAKKLADRIKELIVKHLI</sequence>
<dbReference type="SUPFAM" id="SSF53448">
    <property type="entry name" value="Nucleotide-diphospho-sugar transferases"/>
    <property type="match status" value="1"/>
</dbReference>
<dbReference type="GO" id="GO:0000030">
    <property type="term" value="F:mannosyltransferase activity"/>
    <property type="evidence" value="ECO:0007669"/>
    <property type="project" value="TreeGrafter"/>
</dbReference>
<dbReference type="InterPro" id="IPR007577">
    <property type="entry name" value="GlycoTrfase_DXD_sugar-bd_CS"/>
</dbReference>
<evidence type="ECO:0000256" key="1">
    <source>
        <dbReference type="ARBA" id="ARBA00022679"/>
    </source>
</evidence>
<dbReference type="GeneID" id="82150772"/>
<dbReference type="GO" id="GO:0051999">
    <property type="term" value="P:mannosyl-inositol phosphorylceramide biosynthetic process"/>
    <property type="evidence" value="ECO:0007669"/>
    <property type="project" value="TreeGrafter"/>
</dbReference>
<keyword evidence="1 2" id="KW-0808">Transferase</keyword>
<dbReference type="RefSeq" id="WP_135472517.1">
    <property type="nucleotide sequence ID" value="NZ_CASJDB010000028.1"/>
</dbReference>
<evidence type="ECO:0000313" key="2">
    <source>
        <dbReference type="EMBL" id="TGG36807.1"/>
    </source>
</evidence>
<dbReference type="GO" id="GO:0016020">
    <property type="term" value="C:membrane"/>
    <property type="evidence" value="ECO:0007669"/>
    <property type="project" value="GOC"/>
</dbReference>
<dbReference type="InterPro" id="IPR029044">
    <property type="entry name" value="Nucleotide-diphossugar_trans"/>
</dbReference>
<dbReference type="PANTHER" id="PTHR32385:SF15">
    <property type="entry name" value="INOSITOL PHOSPHOCERAMIDE MANNOSYLTRANSFERASE 1"/>
    <property type="match status" value="1"/>
</dbReference>
<dbReference type="Proteomes" id="UP000297635">
    <property type="component" value="Unassembled WGS sequence"/>
</dbReference>
<gene>
    <name evidence="2" type="ORF">EZ315_13320</name>
</gene>
<dbReference type="AlphaFoldDB" id="A0A4Z0V3Q4"/>